<reference evidence="2" key="1">
    <citation type="journal article" date="2019" name="Int. J. Syst. Evol. Microbiol.">
        <title>The Global Catalogue of Microorganisms (GCM) 10K type strain sequencing project: providing services to taxonomists for standard genome sequencing and annotation.</title>
        <authorList>
            <consortium name="The Broad Institute Genomics Platform"/>
            <consortium name="The Broad Institute Genome Sequencing Center for Infectious Disease"/>
            <person name="Wu L."/>
            <person name="Ma J."/>
        </authorList>
    </citation>
    <scope>NUCLEOTIDE SEQUENCE [LARGE SCALE GENOMIC DNA]</scope>
    <source>
        <strain evidence="2">JCM 17805</strain>
    </source>
</reference>
<evidence type="ECO:0000313" key="1">
    <source>
        <dbReference type="EMBL" id="GAA4649241.1"/>
    </source>
</evidence>
<proteinExistence type="predicted"/>
<protein>
    <submittedName>
        <fullName evidence="1">Uncharacterized protein</fullName>
    </submittedName>
</protein>
<keyword evidence="2" id="KW-1185">Reference proteome</keyword>
<gene>
    <name evidence="1" type="ORF">GCM10023116_15150</name>
</gene>
<name>A0ABP8V007_9GAMM</name>
<dbReference type="Proteomes" id="UP001500604">
    <property type="component" value="Unassembled WGS sequence"/>
</dbReference>
<accession>A0ABP8V007</accession>
<evidence type="ECO:0000313" key="2">
    <source>
        <dbReference type="Proteomes" id="UP001500604"/>
    </source>
</evidence>
<comment type="caution">
    <text evidence="1">The sequence shown here is derived from an EMBL/GenBank/DDBJ whole genome shotgun (WGS) entry which is preliminary data.</text>
</comment>
<dbReference type="EMBL" id="BAABFL010000127">
    <property type="protein sequence ID" value="GAA4649241.1"/>
    <property type="molecule type" value="Genomic_DNA"/>
</dbReference>
<organism evidence="1 2">
    <name type="scientific">Kistimonas scapharcae</name>
    <dbReference type="NCBI Taxonomy" id="1036133"/>
    <lineage>
        <taxon>Bacteria</taxon>
        <taxon>Pseudomonadati</taxon>
        <taxon>Pseudomonadota</taxon>
        <taxon>Gammaproteobacteria</taxon>
        <taxon>Oceanospirillales</taxon>
        <taxon>Endozoicomonadaceae</taxon>
        <taxon>Kistimonas</taxon>
    </lineage>
</organism>
<sequence length="83" mass="9225">MGSVSVPCAKIISSLNVEEEALKAFFYSLSHDASVEDYIAAECIRFSSSHIESTFLSHLLAITELALDQYPLSKAIECLRTRR</sequence>